<dbReference type="NCBIfam" id="TIGR01727">
    <property type="entry name" value="oligo_HPY"/>
    <property type="match status" value="1"/>
</dbReference>
<dbReference type="SUPFAM" id="SSF52540">
    <property type="entry name" value="P-loop containing nucleoside triphosphate hydrolases"/>
    <property type="match status" value="1"/>
</dbReference>
<feature type="domain" description="ABC transporter" evidence="16">
    <location>
        <begin position="10"/>
        <end position="249"/>
    </location>
</feature>
<dbReference type="InterPro" id="IPR003439">
    <property type="entry name" value="ABC_transporter-like_ATP-bd"/>
</dbReference>
<comment type="similarity">
    <text evidence="2">Belongs to the ABC transporter superfamily.</text>
</comment>
<dbReference type="PROSITE" id="PS50893">
    <property type="entry name" value="ABC_TRANSPORTER_2"/>
    <property type="match status" value="1"/>
</dbReference>
<dbReference type="Proteomes" id="UP000283880">
    <property type="component" value="Unassembled WGS sequence"/>
</dbReference>
<dbReference type="OrthoDB" id="9806285at2"/>
<evidence type="ECO:0000256" key="9">
    <source>
        <dbReference type="ARBA" id="ARBA00023065"/>
    </source>
</evidence>
<keyword evidence="10" id="KW-0921">Nickel transport</keyword>
<comment type="catalytic activity">
    <reaction evidence="15">
        <text>Ni(2+)(out) + ATP + H2O = Ni(2+)(in) + ADP + phosphate + H(+)</text>
        <dbReference type="Rhea" id="RHEA:15557"/>
        <dbReference type="ChEBI" id="CHEBI:15377"/>
        <dbReference type="ChEBI" id="CHEBI:15378"/>
        <dbReference type="ChEBI" id="CHEBI:30616"/>
        <dbReference type="ChEBI" id="CHEBI:43474"/>
        <dbReference type="ChEBI" id="CHEBI:49786"/>
        <dbReference type="ChEBI" id="CHEBI:456216"/>
        <dbReference type="EC" id="7.2.2.11"/>
    </reaction>
    <physiologicalReaction direction="left-to-right" evidence="15">
        <dbReference type="Rhea" id="RHEA:15558"/>
    </physiologicalReaction>
</comment>
<dbReference type="InterPro" id="IPR050388">
    <property type="entry name" value="ABC_Ni/Peptide_Import"/>
</dbReference>
<dbReference type="PANTHER" id="PTHR43297:SF13">
    <property type="entry name" value="NICKEL ABC TRANSPORTER, ATP-BINDING PROTEIN"/>
    <property type="match status" value="1"/>
</dbReference>
<gene>
    <name evidence="17" type="ORF">DWV29_19580</name>
</gene>
<evidence type="ECO:0000256" key="2">
    <source>
        <dbReference type="ARBA" id="ARBA00005417"/>
    </source>
</evidence>
<evidence type="ECO:0000313" key="17">
    <source>
        <dbReference type="EMBL" id="RGX26315.1"/>
    </source>
</evidence>
<evidence type="ECO:0000256" key="7">
    <source>
        <dbReference type="ARBA" id="ARBA00022840"/>
    </source>
</evidence>
<dbReference type="EMBL" id="QSBM01000016">
    <property type="protein sequence ID" value="RGX26315.1"/>
    <property type="molecule type" value="Genomic_DNA"/>
</dbReference>
<evidence type="ECO:0000256" key="14">
    <source>
        <dbReference type="ARBA" id="ARBA00044143"/>
    </source>
</evidence>
<sequence>MEEKRNVLSIEHLSISFSRYERGFRRTNLNAIRDLSLTVGEGEMVAVVGASGSGKSLLAHAVLGILPYNASWSGTMTYRGEMLTEKRMKALRGKEIVLVPQSVSYLDPLMRVGEQVRNGKQDGESRKKSLEVLGRYGLDEKTERLFPFQLSGGMTRRILISTAVMETPRLVIADEPTPGLHITAARRVLSHFREIADQGAGVLLITHDLELALDTADRIVVFYAGTNLEEADARDFAREQTLRHPYSRALFRAMPEHGFSAVAGAQPFAGELPEGCPYGPRCPWAEEACRGEVPYRKLRGGMVRCARAEWLMEQDHLALRPDGAADGGSGGLEMRDGT</sequence>
<keyword evidence="4" id="KW-1003">Cell membrane</keyword>
<evidence type="ECO:0000313" key="18">
    <source>
        <dbReference type="Proteomes" id="UP000283880"/>
    </source>
</evidence>
<dbReference type="SMART" id="SM00382">
    <property type="entry name" value="AAA"/>
    <property type="match status" value="1"/>
</dbReference>
<evidence type="ECO:0000256" key="6">
    <source>
        <dbReference type="ARBA" id="ARBA00022741"/>
    </source>
</evidence>
<keyword evidence="11" id="KW-0472">Membrane</keyword>
<evidence type="ECO:0000259" key="16">
    <source>
        <dbReference type="PROSITE" id="PS50893"/>
    </source>
</evidence>
<evidence type="ECO:0000256" key="4">
    <source>
        <dbReference type="ARBA" id="ARBA00022475"/>
    </source>
</evidence>
<comment type="caution">
    <text evidence="17">The sequence shown here is derived from an EMBL/GenBank/DDBJ whole genome shotgun (WGS) entry which is preliminary data.</text>
</comment>
<proteinExistence type="inferred from homology"/>
<evidence type="ECO:0000256" key="5">
    <source>
        <dbReference type="ARBA" id="ARBA00022596"/>
    </source>
</evidence>
<dbReference type="GO" id="GO:0005524">
    <property type="term" value="F:ATP binding"/>
    <property type="evidence" value="ECO:0007669"/>
    <property type="project" value="UniProtKB-KW"/>
</dbReference>
<comment type="subcellular location">
    <subcellularLocation>
        <location evidence="1">Cell membrane</location>
        <topology evidence="1">Peripheral membrane protein</topology>
    </subcellularLocation>
</comment>
<evidence type="ECO:0000256" key="10">
    <source>
        <dbReference type="ARBA" id="ARBA00023112"/>
    </source>
</evidence>
<reference evidence="17 18" key="1">
    <citation type="submission" date="2018-08" db="EMBL/GenBank/DDBJ databases">
        <title>A genome reference for cultivated species of the human gut microbiota.</title>
        <authorList>
            <person name="Zou Y."/>
            <person name="Xue W."/>
            <person name="Luo G."/>
        </authorList>
    </citation>
    <scope>NUCLEOTIDE SEQUENCE [LARGE SCALE GENOMIC DNA]</scope>
    <source>
        <strain evidence="17 18">AF04-15</strain>
    </source>
</reference>
<dbReference type="EC" id="7.2.2.11" evidence="13"/>
<protein>
    <recommendedName>
        <fullName evidence="14">Nickel import system ATP-binding protein NikD</fullName>
        <ecNumber evidence="13">7.2.2.11</ecNumber>
    </recommendedName>
</protein>
<evidence type="ECO:0000256" key="15">
    <source>
        <dbReference type="ARBA" id="ARBA00048610"/>
    </source>
</evidence>
<dbReference type="InterPro" id="IPR003593">
    <property type="entry name" value="AAA+_ATPase"/>
</dbReference>
<dbReference type="PANTHER" id="PTHR43297">
    <property type="entry name" value="OLIGOPEPTIDE TRANSPORT ATP-BINDING PROTEIN APPD"/>
    <property type="match status" value="1"/>
</dbReference>
<dbReference type="GO" id="GO:0005886">
    <property type="term" value="C:plasma membrane"/>
    <property type="evidence" value="ECO:0007669"/>
    <property type="project" value="UniProtKB-SubCell"/>
</dbReference>
<dbReference type="Gene3D" id="3.40.50.300">
    <property type="entry name" value="P-loop containing nucleotide triphosphate hydrolases"/>
    <property type="match status" value="1"/>
</dbReference>
<keyword evidence="5" id="KW-0533">Nickel</keyword>
<dbReference type="Pfam" id="PF08352">
    <property type="entry name" value="oligo_HPY"/>
    <property type="match status" value="1"/>
</dbReference>
<evidence type="ECO:0000256" key="3">
    <source>
        <dbReference type="ARBA" id="ARBA00022448"/>
    </source>
</evidence>
<evidence type="ECO:0000256" key="1">
    <source>
        <dbReference type="ARBA" id="ARBA00004202"/>
    </source>
</evidence>
<keyword evidence="3" id="KW-0813">Transport</keyword>
<evidence type="ECO:0000256" key="13">
    <source>
        <dbReference type="ARBA" id="ARBA00039098"/>
    </source>
</evidence>
<dbReference type="AlphaFoldDB" id="A0A413FBA8"/>
<comment type="subunit">
    <text evidence="12">The complex is composed of two ATP-binding proteins (NikD and NikE), two transmembrane proteins (NikB and NikC) and a solute-binding protein (NikA).</text>
</comment>
<keyword evidence="6" id="KW-0547">Nucleotide-binding</keyword>
<name>A0A413FBA8_9FIRM</name>
<keyword evidence="9" id="KW-0406">Ion transport</keyword>
<dbReference type="InterPro" id="IPR027417">
    <property type="entry name" value="P-loop_NTPase"/>
</dbReference>
<dbReference type="InterPro" id="IPR013563">
    <property type="entry name" value="Oligopep_ABC_C"/>
</dbReference>
<dbReference type="GO" id="GO:0016887">
    <property type="term" value="F:ATP hydrolysis activity"/>
    <property type="evidence" value="ECO:0007669"/>
    <property type="project" value="InterPro"/>
</dbReference>
<accession>A0A413FBA8</accession>
<keyword evidence="7 17" id="KW-0067">ATP-binding</keyword>
<organism evidence="17 18">
    <name type="scientific">Enterocloster asparagiformis</name>
    <dbReference type="NCBI Taxonomy" id="333367"/>
    <lineage>
        <taxon>Bacteria</taxon>
        <taxon>Bacillati</taxon>
        <taxon>Bacillota</taxon>
        <taxon>Clostridia</taxon>
        <taxon>Lachnospirales</taxon>
        <taxon>Lachnospiraceae</taxon>
        <taxon>Enterocloster</taxon>
    </lineage>
</organism>
<evidence type="ECO:0000256" key="8">
    <source>
        <dbReference type="ARBA" id="ARBA00022967"/>
    </source>
</evidence>
<dbReference type="GO" id="GO:0015413">
    <property type="term" value="F:ABC-type nickel transporter activity"/>
    <property type="evidence" value="ECO:0007669"/>
    <property type="project" value="UniProtKB-EC"/>
</dbReference>
<dbReference type="GO" id="GO:0015833">
    <property type="term" value="P:peptide transport"/>
    <property type="evidence" value="ECO:0007669"/>
    <property type="project" value="InterPro"/>
</dbReference>
<evidence type="ECO:0000256" key="12">
    <source>
        <dbReference type="ARBA" id="ARBA00038669"/>
    </source>
</evidence>
<dbReference type="RefSeq" id="WP_007716516.1">
    <property type="nucleotide sequence ID" value="NZ_JAWRJJ010000295.1"/>
</dbReference>
<keyword evidence="8" id="KW-1278">Translocase</keyword>
<dbReference type="Pfam" id="PF00005">
    <property type="entry name" value="ABC_tran"/>
    <property type="match status" value="1"/>
</dbReference>
<evidence type="ECO:0000256" key="11">
    <source>
        <dbReference type="ARBA" id="ARBA00023136"/>
    </source>
</evidence>